<name>A0A8R1TY17_ONCVO</name>
<dbReference type="EnsemblMetazoa" id="OVOC7304.1">
    <property type="protein sequence ID" value="OVOC7304.1"/>
    <property type="gene ID" value="WBGene00244113"/>
</dbReference>
<protein>
    <submittedName>
        <fullName evidence="3">Uncharacterized protein</fullName>
    </submittedName>
</protein>
<dbReference type="OMA" id="RCYNTTN"/>
<keyword evidence="1" id="KW-0812">Transmembrane</keyword>
<accession>A0A8R1TY17</accession>
<keyword evidence="4" id="KW-1185">Reference proteome</keyword>
<organism evidence="3 4">
    <name type="scientific">Onchocerca volvulus</name>
    <dbReference type="NCBI Taxonomy" id="6282"/>
    <lineage>
        <taxon>Eukaryota</taxon>
        <taxon>Metazoa</taxon>
        <taxon>Ecdysozoa</taxon>
        <taxon>Nematoda</taxon>
        <taxon>Chromadorea</taxon>
        <taxon>Rhabditida</taxon>
        <taxon>Spirurina</taxon>
        <taxon>Spiruromorpha</taxon>
        <taxon>Filarioidea</taxon>
        <taxon>Onchocercidae</taxon>
        <taxon>Onchocerca</taxon>
    </lineage>
</organism>
<dbReference type="EMBL" id="CMVM020000191">
    <property type="status" value="NOT_ANNOTATED_CDS"/>
    <property type="molecule type" value="Genomic_DNA"/>
</dbReference>
<dbReference type="AlphaFoldDB" id="A0A8R1TY17"/>
<evidence type="ECO:0000256" key="2">
    <source>
        <dbReference type="SAM" id="SignalP"/>
    </source>
</evidence>
<sequence length="291" mass="32499">MRHRFVLLLLITNIFHLSLIFGINHMDFCCSNTCCCSVCTAEQCQLPDQPGKQCRCYNTTNVLCSRFRNFIYKPESLIHGTNQELTDKMQIFPVLPEQPVMSQIIPISITELDIDPLCCALGNCPIWIKCKHPLTVKRDQSALQSMPMPLFIIICILFALIIITTIGLCIAASLYISDSHKRRSCSIHMKITLDFGFLLIIIIAILFSLADCATKCYVGKDVKFISRYCEGGGSDSKDFVCQKFICKGGRSPFVLRTCANKRLGCLAGPSICRFSNGTGSCARCSTNNCNW</sequence>
<reference evidence="3" key="2">
    <citation type="submission" date="2022-06" db="UniProtKB">
        <authorList>
            <consortium name="EnsemblMetazoa"/>
        </authorList>
    </citation>
    <scope>IDENTIFICATION</scope>
</reference>
<proteinExistence type="predicted"/>
<feature type="transmembrane region" description="Helical" evidence="1">
    <location>
        <begin position="150"/>
        <end position="175"/>
    </location>
</feature>
<feature type="transmembrane region" description="Helical" evidence="1">
    <location>
        <begin position="187"/>
        <end position="210"/>
    </location>
</feature>
<feature type="signal peptide" evidence="2">
    <location>
        <begin position="1"/>
        <end position="22"/>
    </location>
</feature>
<dbReference type="Proteomes" id="UP000024404">
    <property type="component" value="Unassembled WGS sequence"/>
</dbReference>
<keyword evidence="1" id="KW-0472">Membrane</keyword>
<keyword evidence="1" id="KW-1133">Transmembrane helix</keyword>
<evidence type="ECO:0000313" key="3">
    <source>
        <dbReference type="EnsemblMetazoa" id="OVOC7304.1"/>
    </source>
</evidence>
<keyword evidence="2" id="KW-0732">Signal</keyword>
<reference evidence="4" key="1">
    <citation type="submission" date="2013-10" db="EMBL/GenBank/DDBJ databases">
        <title>Genome sequencing of Onchocerca volvulus.</title>
        <authorList>
            <person name="Cotton J."/>
            <person name="Tsai J."/>
            <person name="Stanley E."/>
            <person name="Tracey A."/>
            <person name="Holroyd N."/>
            <person name="Lustigman S."/>
            <person name="Berriman M."/>
        </authorList>
    </citation>
    <scope>NUCLEOTIDE SEQUENCE</scope>
</reference>
<evidence type="ECO:0000313" key="4">
    <source>
        <dbReference type="Proteomes" id="UP000024404"/>
    </source>
</evidence>
<evidence type="ECO:0000256" key="1">
    <source>
        <dbReference type="SAM" id="Phobius"/>
    </source>
</evidence>
<feature type="chain" id="PRO_5035820503" evidence="2">
    <location>
        <begin position="23"/>
        <end position="291"/>
    </location>
</feature>